<organism evidence="1 2">
    <name type="scientific">Peribacillus loiseleuriae</name>
    <dbReference type="NCBI Taxonomy" id="1679170"/>
    <lineage>
        <taxon>Bacteria</taxon>
        <taxon>Bacillati</taxon>
        <taxon>Bacillota</taxon>
        <taxon>Bacilli</taxon>
        <taxon>Bacillales</taxon>
        <taxon>Bacillaceae</taxon>
        <taxon>Peribacillus</taxon>
    </lineage>
</organism>
<dbReference type="PATRIC" id="fig|1679170.3.peg.1522"/>
<name>A0A0K9GSS2_9BACI</name>
<protein>
    <submittedName>
        <fullName evidence="1">Uncharacterized protein</fullName>
    </submittedName>
</protein>
<dbReference type="AlphaFoldDB" id="A0A0K9GSS2"/>
<dbReference type="STRING" id="1679170.AC625_07080"/>
<evidence type="ECO:0000313" key="2">
    <source>
        <dbReference type="Proteomes" id="UP000037146"/>
    </source>
</evidence>
<dbReference type="EMBL" id="LFZW01000001">
    <property type="protein sequence ID" value="KMY49317.1"/>
    <property type="molecule type" value="Genomic_DNA"/>
</dbReference>
<dbReference type="Proteomes" id="UP000037146">
    <property type="component" value="Unassembled WGS sequence"/>
</dbReference>
<comment type="caution">
    <text evidence="1">The sequence shown here is derived from an EMBL/GenBank/DDBJ whole genome shotgun (WGS) entry which is preliminary data.</text>
</comment>
<sequence length="73" mass="8446">MNIPLSMYGQKDLNNNYTRISIKKLAKKVTENLFICPGGFKVVFLNGFCARLSFLKQSVCPYRIKTLMFFEES</sequence>
<evidence type="ECO:0000313" key="1">
    <source>
        <dbReference type="EMBL" id="KMY49317.1"/>
    </source>
</evidence>
<gene>
    <name evidence="1" type="ORF">AC625_07080</name>
</gene>
<accession>A0A0K9GSS2</accession>
<proteinExistence type="predicted"/>
<reference evidence="2" key="1">
    <citation type="submission" date="2015-07" db="EMBL/GenBank/DDBJ databases">
        <title>Genome sequencing project for genomic taxonomy and phylogenomics of Bacillus-like bacteria.</title>
        <authorList>
            <person name="Liu B."/>
            <person name="Wang J."/>
            <person name="Zhu Y."/>
            <person name="Liu G."/>
            <person name="Chen Q."/>
            <person name="Chen Z."/>
            <person name="Lan J."/>
            <person name="Che J."/>
            <person name="Ge C."/>
            <person name="Shi H."/>
            <person name="Pan Z."/>
            <person name="Liu X."/>
        </authorList>
    </citation>
    <scope>NUCLEOTIDE SEQUENCE [LARGE SCALE GENOMIC DNA]</scope>
    <source>
        <strain evidence="2">FJAT-27997</strain>
    </source>
</reference>
<keyword evidence="2" id="KW-1185">Reference proteome</keyword>